<dbReference type="Gene3D" id="3.60.130.10">
    <property type="entry name" value="Clavaminate synthase-like"/>
    <property type="match status" value="1"/>
</dbReference>
<evidence type="ECO:0000256" key="4">
    <source>
        <dbReference type="ARBA" id="ARBA00023002"/>
    </source>
</evidence>
<evidence type="ECO:0000313" key="7">
    <source>
        <dbReference type="EMBL" id="ORY45135.1"/>
    </source>
</evidence>
<evidence type="ECO:0000256" key="2">
    <source>
        <dbReference type="ARBA" id="ARBA00022723"/>
    </source>
</evidence>
<name>A0A1Y2CFR1_9FUNG</name>
<keyword evidence="4" id="KW-0560">Oxidoreductase</keyword>
<organism evidence="7 8">
    <name type="scientific">Rhizoclosmatium globosum</name>
    <dbReference type="NCBI Taxonomy" id="329046"/>
    <lineage>
        <taxon>Eukaryota</taxon>
        <taxon>Fungi</taxon>
        <taxon>Fungi incertae sedis</taxon>
        <taxon>Chytridiomycota</taxon>
        <taxon>Chytridiomycota incertae sedis</taxon>
        <taxon>Chytridiomycetes</taxon>
        <taxon>Chytridiales</taxon>
        <taxon>Chytriomycetaceae</taxon>
        <taxon>Rhizoclosmatium</taxon>
    </lineage>
</organism>
<dbReference type="Proteomes" id="UP000193642">
    <property type="component" value="Unassembled WGS sequence"/>
</dbReference>
<dbReference type="GO" id="GO:0046872">
    <property type="term" value="F:metal ion binding"/>
    <property type="evidence" value="ECO:0007669"/>
    <property type="project" value="UniProtKB-KW"/>
</dbReference>
<accession>A0A1Y2CFR1</accession>
<sequence length="363" mass="39726">MTVTQIEEATATLSLQKQALKVKPLQRNYSLDALYPSFKVQPHIGTEFKEGLQNSNSRILKAPNADELLLDLAVIVSERNVVFLRNQDITFDEQKEFIDRLGRVTGKPSTSGLHIHPTTALSSELGSEALQISSEYNKVADKVYGGTELQAHSGTPSNITFEPVPSDYAILRLRHVPPEGGDTLFASGYEVYERLSPAFQKFLEGLTSTQVGANFKALEAAGLTGIIPGPRGAPENIGTHLSTSHPVIRTNPVTGWKSVFAGNGFTTRINELTKDESDINHDIQVRYRWGKNDVAIWDNRSSFHSATTDFDGDVHLRLGERATGLGERPYLDPNSTSRREALGIAPPISRRAHLAALAAAKSD</sequence>
<evidence type="ECO:0000256" key="5">
    <source>
        <dbReference type="ARBA" id="ARBA00023004"/>
    </source>
</evidence>
<dbReference type="STRING" id="329046.A0A1Y2CFR1"/>
<feature type="domain" description="TauD/TfdA-like" evidence="6">
    <location>
        <begin position="40"/>
        <end position="316"/>
    </location>
</feature>
<protein>
    <submittedName>
        <fullName evidence="7">Taurine catabolism dioxygenase</fullName>
    </submittedName>
</protein>
<dbReference type="InterPro" id="IPR003819">
    <property type="entry name" value="TauD/TfdA-like"/>
</dbReference>
<dbReference type="GO" id="GO:0005737">
    <property type="term" value="C:cytoplasm"/>
    <property type="evidence" value="ECO:0007669"/>
    <property type="project" value="TreeGrafter"/>
</dbReference>
<keyword evidence="2" id="KW-0479">Metal-binding</keyword>
<feature type="non-terminal residue" evidence="7">
    <location>
        <position position="1"/>
    </location>
</feature>
<evidence type="ECO:0000259" key="6">
    <source>
        <dbReference type="Pfam" id="PF02668"/>
    </source>
</evidence>
<evidence type="ECO:0000256" key="1">
    <source>
        <dbReference type="ARBA" id="ARBA00005896"/>
    </source>
</evidence>
<dbReference type="OrthoDB" id="10257314at2759"/>
<gene>
    <name evidence="7" type="ORF">BCR33DRAFT_757978</name>
</gene>
<proteinExistence type="inferred from homology"/>
<comment type="caution">
    <text evidence="7">The sequence shown here is derived from an EMBL/GenBank/DDBJ whole genome shotgun (WGS) entry which is preliminary data.</text>
</comment>
<evidence type="ECO:0000313" key="8">
    <source>
        <dbReference type="Proteomes" id="UP000193642"/>
    </source>
</evidence>
<dbReference type="GO" id="GO:0016706">
    <property type="term" value="F:2-oxoglutarate-dependent dioxygenase activity"/>
    <property type="evidence" value="ECO:0007669"/>
    <property type="project" value="TreeGrafter"/>
</dbReference>
<evidence type="ECO:0000256" key="3">
    <source>
        <dbReference type="ARBA" id="ARBA00022964"/>
    </source>
</evidence>
<dbReference type="PANTHER" id="PTHR30468">
    <property type="entry name" value="ALPHA-KETOGLUTARATE-DEPENDENT SULFONATE DIOXYGENASE"/>
    <property type="match status" value="1"/>
</dbReference>
<keyword evidence="8" id="KW-1185">Reference proteome</keyword>
<dbReference type="PANTHER" id="PTHR30468:SF10">
    <property type="entry name" value="TAUD_TFDA-LIKE DOMAIN-CONTAINING PROTEIN"/>
    <property type="match status" value="1"/>
</dbReference>
<keyword evidence="3 7" id="KW-0223">Dioxygenase</keyword>
<dbReference type="InterPro" id="IPR042098">
    <property type="entry name" value="TauD-like_sf"/>
</dbReference>
<keyword evidence="5" id="KW-0408">Iron</keyword>
<dbReference type="SUPFAM" id="SSF51197">
    <property type="entry name" value="Clavaminate synthase-like"/>
    <property type="match status" value="1"/>
</dbReference>
<dbReference type="AlphaFoldDB" id="A0A1Y2CFR1"/>
<reference evidence="7 8" key="1">
    <citation type="submission" date="2016-07" db="EMBL/GenBank/DDBJ databases">
        <title>Pervasive Adenine N6-methylation of Active Genes in Fungi.</title>
        <authorList>
            <consortium name="DOE Joint Genome Institute"/>
            <person name="Mondo S.J."/>
            <person name="Dannebaum R.O."/>
            <person name="Kuo R.C."/>
            <person name="Labutti K."/>
            <person name="Haridas S."/>
            <person name="Kuo A."/>
            <person name="Salamov A."/>
            <person name="Ahrendt S.R."/>
            <person name="Lipzen A."/>
            <person name="Sullivan W."/>
            <person name="Andreopoulos W.B."/>
            <person name="Clum A."/>
            <person name="Lindquist E."/>
            <person name="Daum C."/>
            <person name="Ramamoorthy G.K."/>
            <person name="Gryganskyi A."/>
            <person name="Culley D."/>
            <person name="Magnuson J.K."/>
            <person name="James T.Y."/>
            <person name="O'Malley M.A."/>
            <person name="Stajich J.E."/>
            <person name="Spatafora J.W."/>
            <person name="Visel A."/>
            <person name="Grigoriev I.V."/>
        </authorList>
    </citation>
    <scope>NUCLEOTIDE SEQUENCE [LARGE SCALE GENOMIC DNA]</scope>
    <source>
        <strain evidence="7 8">JEL800</strain>
    </source>
</reference>
<dbReference type="Pfam" id="PF02668">
    <property type="entry name" value="TauD"/>
    <property type="match status" value="1"/>
</dbReference>
<dbReference type="EMBL" id="MCGO01000020">
    <property type="protein sequence ID" value="ORY45135.1"/>
    <property type="molecule type" value="Genomic_DNA"/>
</dbReference>
<dbReference type="InterPro" id="IPR051323">
    <property type="entry name" value="AtsK-like"/>
</dbReference>
<comment type="similarity">
    <text evidence="1">Belongs to the TfdA dioxygenase family.</text>
</comment>